<dbReference type="KEGG" id="bbig:BBBOND_0308980"/>
<reference evidence="2" key="1">
    <citation type="journal article" date="2014" name="Nucleic Acids Res.">
        <title>The evolutionary dynamics of variant antigen genes in Babesia reveal a history of genomic innovation underlying host-parasite interaction.</title>
        <authorList>
            <person name="Jackson A.P."/>
            <person name="Otto T.D."/>
            <person name="Darby A."/>
            <person name="Ramaprasad A."/>
            <person name="Xia D."/>
            <person name="Echaide I.E."/>
            <person name="Farber M."/>
            <person name="Gahlot S."/>
            <person name="Gamble J."/>
            <person name="Gupta D."/>
            <person name="Gupta Y."/>
            <person name="Jackson L."/>
            <person name="Malandrin L."/>
            <person name="Malas T.B."/>
            <person name="Moussa E."/>
            <person name="Nair M."/>
            <person name="Reid A.J."/>
            <person name="Sanders M."/>
            <person name="Sharma J."/>
            <person name="Tracey A."/>
            <person name="Quail M.A."/>
            <person name="Weir W."/>
            <person name="Wastling J.M."/>
            <person name="Hall N."/>
            <person name="Willadsen P."/>
            <person name="Lingelbach K."/>
            <person name="Shiels B."/>
            <person name="Tait A."/>
            <person name="Berriman M."/>
            <person name="Allred D.R."/>
            <person name="Pain A."/>
        </authorList>
    </citation>
    <scope>NUCLEOTIDE SEQUENCE [LARGE SCALE GENOMIC DNA]</scope>
    <source>
        <strain evidence="2">Bond</strain>
    </source>
</reference>
<dbReference type="Proteomes" id="UP000033188">
    <property type="component" value="Chromosome 3"/>
</dbReference>
<gene>
    <name evidence="1" type="ORF">BBBOND_0308980</name>
</gene>
<dbReference type="VEuPathDB" id="PiroplasmaDB:BBBOND_0308980"/>
<dbReference type="EMBL" id="LK391709">
    <property type="protein sequence ID" value="CDR96995.1"/>
    <property type="molecule type" value="Genomic_DNA"/>
</dbReference>
<evidence type="ECO:0000313" key="2">
    <source>
        <dbReference type="Proteomes" id="UP000033188"/>
    </source>
</evidence>
<dbReference type="AlphaFoldDB" id="A0A061DEB2"/>
<dbReference type="GeneID" id="24565536"/>
<name>A0A061DEB2_BABBI</name>
<dbReference type="RefSeq" id="XP_012769181.1">
    <property type="nucleotide sequence ID" value="XM_012913727.1"/>
</dbReference>
<evidence type="ECO:0000313" key="1">
    <source>
        <dbReference type="EMBL" id="CDR96995.1"/>
    </source>
</evidence>
<keyword evidence="2" id="KW-1185">Reference proteome</keyword>
<protein>
    <submittedName>
        <fullName evidence="1">Uncharacterized protein</fullName>
    </submittedName>
</protein>
<sequence length="387" mass="43376">MAFRNTTEHSYNLSVVTLRNGEFVGGLRHTTSYRKISGPGINTHRPTALGLFGSLTGWFSNAIGSRWYVPPMPTGKFASTILRKHGRLQTEQETKDFFDLIGAHPDSDLVEIGQAYEHAVETLPEDMREVLKRSFHEFLRKQFVEAFEHMESFIKRGPVAWEEYWDPSKDAYGNPVVSKFATPEEEDEAMAASMPPEFDVSKFREYWRKNSSQFNTMMNKVDMASRVRLTSDFGGRLLKCTTTMIPVMIMGLFPQFSSMSVAVQGLLASGFIFKGDRAVILEREKKSLEPGLAAAPPARSPSSRTLLTSAVLCVHSLLGIGAAKLMEHYTSVLDHLTPQILKVASINFQFLIAALLWDTSDLTPSGHAKREERRMSKITDTLGDIVE</sequence>
<proteinExistence type="predicted"/>
<accession>A0A061DEB2</accession>
<dbReference type="OrthoDB" id="361979at2759"/>
<organism evidence="1 2">
    <name type="scientific">Babesia bigemina</name>
    <dbReference type="NCBI Taxonomy" id="5866"/>
    <lineage>
        <taxon>Eukaryota</taxon>
        <taxon>Sar</taxon>
        <taxon>Alveolata</taxon>
        <taxon>Apicomplexa</taxon>
        <taxon>Aconoidasida</taxon>
        <taxon>Piroplasmida</taxon>
        <taxon>Babesiidae</taxon>
        <taxon>Babesia</taxon>
    </lineage>
</organism>
<dbReference type="OMA" id="TINAFFI"/>